<accession>A0A0G3BDL9</accession>
<dbReference type="Pfam" id="PF00487">
    <property type="entry name" value="FA_desaturase"/>
    <property type="match status" value="1"/>
</dbReference>
<keyword evidence="9" id="KW-0408">Iron</keyword>
<name>A0A0G3BDL9_9BURK</name>
<evidence type="ECO:0000259" key="13">
    <source>
        <dbReference type="Pfam" id="PF00487"/>
    </source>
</evidence>
<dbReference type="AlphaFoldDB" id="A0A0G3BDL9"/>
<evidence type="ECO:0000256" key="5">
    <source>
        <dbReference type="ARBA" id="ARBA00022692"/>
    </source>
</evidence>
<dbReference type="EMBL" id="CP011371">
    <property type="protein sequence ID" value="AKJ27509.1"/>
    <property type="molecule type" value="Genomic_DNA"/>
</dbReference>
<dbReference type="GO" id="GO:0004497">
    <property type="term" value="F:monooxygenase activity"/>
    <property type="evidence" value="ECO:0007669"/>
    <property type="project" value="UniProtKB-KW"/>
</dbReference>
<keyword evidence="11 12" id="KW-0472">Membrane</keyword>
<comment type="similarity">
    <text evidence="2">Belongs to the fatty acid desaturase type 1 family. AlkB subfamily.</text>
</comment>
<evidence type="ECO:0000256" key="2">
    <source>
        <dbReference type="ARBA" id="ARBA00010823"/>
    </source>
</evidence>
<dbReference type="InterPro" id="IPR033885">
    <property type="entry name" value="AlkB/XylM"/>
</dbReference>
<keyword evidence="7 12" id="KW-1133">Transmembrane helix</keyword>
<dbReference type="GO" id="GO:0006629">
    <property type="term" value="P:lipid metabolic process"/>
    <property type="evidence" value="ECO:0007669"/>
    <property type="project" value="InterPro"/>
</dbReference>
<gene>
    <name evidence="14" type="primary">alkB1_2</name>
    <name evidence="14" type="ORF">AAW51_0818</name>
</gene>
<evidence type="ECO:0000313" key="14">
    <source>
        <dbReference type="EMBL" id="AKJ27509.1"/>
    </source>
</evidence>
<dbReference type="GO" id="GO:0046872">
    <property type="term" value="F:metal ion binding"/>
    <property type="evidence" value="ECO:0007669"/>
    <property type="project" value="UniProtKB-KW"/>
</dbReference>
<dbReference type="STRING" id="413882.AAW51_0818"/>
<dbReference type="KEGG" id="pbh:AAW51_0818"/>
<dbReference type="CDD" id="cd03512">
    <property type="entry name" value="Alkane-hydroxylase"/>
    <property type="match status" value="1"/>
</dbReference>
<evidence type="ECO:0000256" key="1">
    <source>
        <dbReference type="ARBA" id="ARBA00004429"/>
    </source>
</evidence>
<keyword evidence="10 14" id="KW-0503">Monooxygenase</keyword>
<dbReference type="GO" id="GO:0005886">
    <property type="term" value="C:plasma membrane"/>
    <property type="evidence" value="ECO:0007669"/>
    <property type="project" value="UniProtKB-SubCell"/>
</dbReference>
<keyword evidence="4" id="KW-0997">Cell inner membrane</keyword>
<evidence type="ECO:0000256" key="11">
    <source>
        <dbReference type="ARBA" id="ARBA00023136"/>
    </source>
</evidence>
<reference evidence="14 15" key="1">
    <citation type="submission" date="2015-05" db="EMBL/GenBank/DDBJ databases">
        <authorList>
            <person name="Tang B."/>
            <person name="Yu Y."/>
        </authorList>
    </citation>
    <scope>NUCLEOTIDE SEQUENCE [LARGE SCALE GENOMIC DNA]</scope>
    <source>
        <strain evidence="14 15">DSM 7029</strain>
    </source>
</reference>
<keyword evidence="3" id="KW-1003">Cell membrane</keyword>
<protein>
    <submittedName>
        <fullName evidence="14">Alkane 1-monooxygenase</fullName>
    </submittedName>
</protein>
<evidence type="ECO:0000256" key="7">
    <source>
        <dbReference type="ARBA" id="ARBA00022989"/>
    </source>
</evidence>
<evidence type="ECO:0000313" key="15">
    <source>
        <dbReference type="Proteomes" id="UP000035352"/>
    </source>
</evidence>
<proteinExistence type="inferred from homology"/>
<evidence type="ECO:0000256" key="8">
    <source>
        <dbReference type="ARBA" id="ARBA00023002"/>
    </source>
</evidence>
<evidence type="ECO:0000256" key="6">
    <source>
        <dbReference type="ARBA" id="ARBA00022723"/>
    </source>
</evidence>
<dbReference type="PATRIC" id="fig|413882.6.peg.866"/>
<feature type="transmembrane region" description="Helical" evidence="12">
    <location>
        <begin position="48"/>
        <end position="70"/>
    </location>
</feature>
<keyword evidence="5 12" id="KW-0812">Transmembrane</keyword>
<comment type="subcellular location">
    <subcellularLocation>
        <location evidence="1">Cell inner membrane</location>
        <topology evidence="1">Multi-pass membrane protein</topology>
    </subcellularLocation>
</comment>
<dbReference type="PANTHER" id="PTHR38674">
    <property type="entry name" value="ALKANE 1-MONOOXYGENASE 1"/>
    <property type="match status" value="1"/>
</dbReference>
<keyword evidence="8" id="KW-0560">Oxidoreductase</keyword>
<feature type="transmembrane region" description="Helical" evidence="12">
    <location>
        <begin position="233"/>
        <end position="251"/>
    </location>
</feature>
<evidence type="ECO:0000256" key="4">
    <source>
        <dbReference type="ARBA" id="ARBA00022519"/>
    </source>
</evidence>
<evidence type="ECO:0000256" key="9">
    <source>
        <dbReference type="ARBA" id="ARBA00023004"/>
    </source>
</evidence>
<evidence type="ECO:0000256" key="10">
    <source>
        <dbReference type="ARBA" id="ARBA00023033"/>
    </source>
</evidence>
<feature type="domain" description="Fatty acid desaturase" evidence="13">
    <location>
        <begin position="126"/>
        <end position="347"/>
    </location>
</feature>
<dbReference type="InterPro" id="IPR005804">
    <property type="entry name" value="FA_desaturase_dom"/>
</dbReference>
<feature type="transmembrane region" description="Helical" evidence="12">
    <location>
        <begin position="23"/>
        <end position="42"/>
    </location>
</feature>
<evidence type="ECO:0000256" key="3">
    <source>
        <dbReference type="ARBA" id="ARBA00022475"/>
    </source>
</evidence>
<keyword evidence="6" id="KW-0479">Metal-binding</keyword>
<dbReference type="PANTHER" id="PTHR38674:SF1">
    <property type="entry name" value="ALKANE 1-MONOOXYGENASE 1"/>
    <property type="match status" value="1"/>
</dbReference>
<evidence type="ECO:0000256" key="12">
    <source>
        <dbReference type="SAM" id="Phobius"/>
    </source>
</evidence>
<keyword evidence="15" id="KW-1185">Reference proteome</keyword>
<feature type="transmembrane region" description="Helical" evidence="12">
    <location>
        <begin position="257"/>
        <end position="277"/>
    </location>
</feature>
<organism evidence="14 15">
    <name type="scientific">Caldimonas brevitalea</name>
    <dbReference type="NCBI Taxonomy" id="413882"/>
    <lineage>
        <taxon>Bacteria</taxon>
        <taxon>Pseudomonadati</taxon>
        <taxon>Pseudomonadota</taxon>
        <taxon>Betaproteobacteria</taxon>
        <taxon>Burkholderiales</taxon>
        <taxon>Sphaerotilaceae</taxon>
        <taxon>Caldimonas</taxon>
    </lineage>
</organism>
<sequence length="377" mass="42497">MKMSETRQAALPAPLLKAARSRWGHLLFVLPGMLPVVAWALARQVGAWDLWAWFTPFVYFVIIPVLDFVLGEDRHNHDPADESELARDPYYRCLPLSCLPLQLGLLFWGAAVWAEAPFGLAGQLGWIVSMGCVGGVQGINAGHELIHKSNGVERAAGGVLLASVLYGSFKVEHIYGHHVDVATPDDNSTARRGESVYAFIARALARNVGRAFALERRHTERRGEVYRWARSEVFGWMLVSAAMCAVCVAIVGGTAGFVYYLGQAFFAIVLLETINYVEHYGLQRQRLPDGRYERVNPMHSWNSDYLLTNLLLFHLQRHSDHHAHATRRYHLLRHFDQSPQLPFGYATMVVLSWVPSLWRSVMHPRLDRFQAALSASR</sequence>
<dbReference type="Proteomes" id="UP000035352">
    <property type="component" value="Chromosome"/>
</dbReference>